<name>A0A9P1NGZ5_BACAS</name>
<sequence>METSKMEQLYQKIAEKINDMIPSEWMRVTLYAEILDDSREVYFFFNTQEDEEYIYSHDIPEHFQVSNRIYKNMLLDLQDLFDELRDEFKKQSSDIWTNLTLNLDRNGEFSIDYDYEDVLASKYTDTERQVIWEYKHLGITPISESSRKFLEQYLNEQ</sequence>
<dbReference type="RefSeq" id="WP_014472477.1">
    <property type="nucleotide sequence ID" value="NC_014551.1"/>
</dbReference>
<proteinExistence type="predicted"/>
<evidence type="ECO:0000313" key="2">
    <source>
        <dbReference type="Proteomes" id="UP000006562"/>
    </source>
</evidence>
<dbReference type="InterPro" id="IPR006728">
    <property type="entry name" value="YezG-like"/>
</dbReference>
<keyword evidence="2" id="KW-1185">Reference proteome</keyword>
<evidence type="ECO:0000313" key="1">
    <source>
        <dbReference type="EMBL" id="CBI41800.1"/>
    </source>
</evidence>
<dbReference type="Proteomes" id="UP000006562">
    <property type="component" value="Chromosome"/>
</dbReference>
<gene>
    <name evidence="1" type="primary">yeeF2</name>
    <name evidence="1" type="ordered locus">BAMF_0674</name>
</gene>
<dbReference type="SUPFAM" id="SSF160424">
    <property type="entry name" value="BH3703-like"/>
    <property type="match status" value="1"/>
</dbReference>
<reference evidence="2" key="2">
    <citation type="journal article" date="2011" name="J. Biotechnol.">
        <title>Genome sequence of B. amyloliquefaciens type strain DSM7(T) reveals differences to plant-associated B. amyloliquefaciens FZB42.</title>
        <authorList>
            <person name="Ruckert C."/>
            <person name="Blom J."/>
            <person name="Chen X."/>
            <person name="Reva O."/>
            <person name="Borriss R."/>
        </authorList>
    </citation>
    <scope>NUCLEOTIDE SEQUENCE [LARGE SCALE GENOMIC DNA]</scope>
    <source>
        <strain evidence="2">DSM 7</strain>
    </source>
</reference>
<dbReference type="Gene3D" id="3.30.500.20">
    <property type="entry name" value="BH3703-like domains"/>
    <property type="match status" value="1"/>
</dbReference>
<organism evidence="1 2">
    <name type="scientific">Bacillus amyloliquefaciens (strain ATCC 23350 / DSM 7 / BCRC 11601 / CCUG 28519 / NBRC 15535 / NRRL B-14393 / F)</name>
    <dbReference type="NCBI Taxonomy" id="692420"/>
    <lineage>
        <taxon>Bacteria</taxon>
        <taxon>Bacillati</taxon>
        <taxon>Bacillota</taxon>
        <taxon>Bacilli</taxon>
        <taxon>Bacillales</taxon>
        <taxon>Bacillaceae</taxon>
        <taxon>Bacillus</taxon>
        <taxon>Bacillus amyloliquefaciens group</taxon>
    </lineage>
</organism>
<dbReference type="Pfam" id="PF04634">
    <property type="entry name" value="YezG-like"/>
    <property type="match status" value="1"/>
</dbReference>
<protein>
    <submittedName>
        <fullName evidence="1">DNA binding protein</fullName>
    </submittedName>
</protein>
<dbReference type="AlphaFoldDB" id="A0A9P1NGZ5"/>
<dbReference type="NCBIfam" id="TIGR01741">
    <property type="entry name" value="staph_tand_hypo"/>
    <property type="match status" value="1"/>
</dbReference>
<dbReference type="EMBL" id="FN597644">
    <property type="protein sequence ID" value="CBI41800.1"/>
    <property type="molecule type" value="Genomic_DNA"/>
</dbReference>
<reference evidence="1 2" key="1">
    <citation type="journal article" date="2011" name="Int. J. Syst. Evol. Microbiol.">
        <title>Relationship of Bacillus amyloliquefaciens clades associated with strains DSM 7T and FZB42T: a proposal for Bacillus amyloliquefaciens subsp. amyloliquefaciens subsp. nov. and Bacillus amyloliquefaciens subsp. plantarum subsp. nov. based on complete genome sequence comparisons.</title>
        <authorList>
            <person name="Borriss R."/>
            <person name="Chen X.H."/>
            <person name="Rueckert C."/>
            <person name="Blom J."/>
            <person name="Becker A."/>
            <person name="Baumgarth B."/>
            <person name="Fan B."/>
            <person name="Pukall R."/>
            <person name="Schumann P."/>
            <person name="Sproer C."/>
            <person name="Junge H."/>
            <person name="Vater J."/>
            <person name="Puhler A."/>
            <person name="Klenk H.P."/>
        </authorList>
    </citation>
    <scope>NUCLEOTIDE SEQUENCE [LARGE SCALE GENOMIC DNA]</scope>
    <source>
        <strain evidence="2">DSM 7</strain>
    </source>
</reference>
<dbReference type="KEGG" id="bao:BAMF_0674"/>
<dbReference type="InterPro" id="IPR036170">
    <property type="entry name" value="YezG-like_sf"/>
</dbReference>
<accession>A0A9P1NGZ5</accession>